<dbReference type="Pfam" id="PF13145">
    <property type="entry name" value="Rotamase_2"/>
    <property type="match status" value="1"/>
</dbReference>
<evidence type="ECO:0000256" key="1">
    <source>
        <dbReference type="ARBA" id="ARBA00000971"/>
    </source>
</evidence>
<evidence type="ECO:0000256" key="8">
    <source>
        <dbReference type="SAM" id="SignalP"/>
    </source>
</evidence>
<keyword evidence="4 6" id="KW-0697">Rotamase</keyword>
<feature type="compositionally biased region" description="Acidic residues" evidence="7">
    <location>
        <begin position="343"/>
        <end position="358"/>
    </location>
</feature>
<dbReference type="PANTHER" id="PTHR47245:SF1">
    <property type="entry name" value="FOLDASE PROTEIN PRSA"/>
    <property type="match status" value="1"/>
</dbReference>
<proteinExistence type="predicted"/>
<dbReference type="SUPFAM" id="SSF54534">
    <property type="entry name" value="FKBP-like"/>
    <property type="match status" value="1"/>
</dbReference>
<dbReference type="EC" id="5.2.1.8" evidence="2"/>
<dbReference type="PANTHER" id="PTHR47245">
    <property type="entry name" value="PEPTIDYLPROLYL ISOMERASE"/>
    <property type="match status" value="1"/>
</dbReference>
<dbReference type="InterPro" id="IPR046357">
    <property type="entry name" value="PPIase_dom_sf"/>
</dbReference>
<dbReference type="InterPro" id="IPR050245">
    <property type="entry name" value="PrsA_foldase"/>
</dbReference>
<dbReference type="PROSITE" id="PS51257">
    <property type="entry name" value="PROKAR_LIPOPROTEIN"/>
    <property type="match status" value="1"/>
</dbReference>
<gene>
    <name evidence="10" type="ORF">H6A20_08470</name>
</gene>
<evidence type="ECO:0000259" key="9">
    <source>
        <dbReference type="PROSITE" id="PS50198"/>
    </source>
</evidence>
<evidence type="ECO:0000256" key="2">
    <source>
        <dbReference type="ARBA" id="ARBA00013194"/>
    </source>
</evidence>
<dbReference type="Gene3D" id="3.10.50.40">
    <property type="match status" value="1"/>
</dbReference>
<feature type="domain" description="PpiC" evidence="9">
    <location>
        <begin position="171"/>
        <end position="276"/>
    </location>
</feature>
<dbReference type="InterPro" id="IPR000297">
    <property type="entry name" value="PPIase_PpiC"/>
</dbReference>
<dbReference type="Proteomes" id="UP000705508">
    <property type="component" value="Unassembled WGS sequence"/>
</dbReference>
<comment type="caution">
    <text evidence="10">The sequence shown here is derived from an EMBL/GenBank/DDBJ whole genome shotgun (WGS) entry which is preliminary data.</text>
</comment>
<evidence type="ECO:0000256" key="6">
    <source>
        <dbReference type="PROSITE-ProRule" id="PRU00278"/>
    </source>
</evidence>
<dbReference type="AlphaFoldDB" id="A0A939BFT4"/>
<dbReference type="GO" id="GO:0003755">
    <property type="term" value="F:peptidyl-prolyl cis-trans isomerase activity"/>
    <property type="evidence" value="ECO:0007669"/>
    <property type="project" value="UniProtKB-KW"/>
</dbReference>
<feature type="chain" id="PRO_5038909987" description="peptidylprolyl isomerase" evidence="8">
    <location>
        <begin position="16"/>
        <end position="358"/>
    </location>
</feature>
<organism evidence="10 11">
    <name type="scientific">Mordavella massiliensis</name>
    <dbReference type="NCBI Taxonomy" id="1871024"/>
    <lineage>
        <taxon>Bacteria</taxon>
        <taxon>Bacillati</taxon>
        <taxon>Bacillota</taxon>
        <taxon>Clostridia</taxon>
        <taxon>Eubacteriales</taxon>
        <taxon>Clostridiaceae</taxon>
        <taxon>Mordavella</taxon>
    </lineage>
</organism>
<evidence type="ECO:0000313" key="11">
    <source>
        <dbReference type="Proteomes" id="UP000705508"/>
    </source>
</evidence>
<reference evidence="10" key="2">
    <citation type="journal article" date="2021" name="Sci. Rep.">
        <title>The distribution of antibiotic resistance genes in chicken gut microbiota commensals.</title>
        <authorList>
            <person name="Juricova H."/>
            <person name="Matiasovicova J."/>
            <person name="Kubasova T."/>
            <person name="Cejkova D."/>
            <person name="Rychlik I."/>
        </authorList>
    </citation>
    <scope>NUCLEOTIDE SEQUENCE</scope>
    <source>
        <strain evidence="10">An582</strain>
    </source>
</reference>
<accession>A0A939BFT4</accession>
<feature type="signal peptide" evidence="8">
    <location>
        <begin position="1"/>
        <end position="15"/>
    </location>
</feature>
<comment type="catalytic activity">
    <reaction evidence="1">
        <text>[protein]-peptidylproline (omega=180) = [protein]-peptidylproline (omega=0)</text>
        <dbReference type="Rhea" id="RHEA:16237"/>
        <dbReference type="Rhea" id="RHEA-COMP:10747"/>
        <dbReference type="Rhea" id="RHEA-COMP:10748"/>
        <dbReference type="ChEBI" id="CHEBI:83833"/>
        <dbReference type="ChEBI" id="CHEBI:83834"/>
        <dbReference type="EC" id="5.2.1.8"/>
    </reaction>
</comment>
<evidence type="ECO:0000313" key="10">
    <source>
        <dbReference type="EMBL" id="MBM6948682.1"/>
    </source>
</evidence>
<reference evidence="10" key="1">
    <citation type="submission" date="2020-08" db="EMBL/GenBank/DDBJ databases">
        <authorList>
            <person name="Cejkova D."/>
            <person name="Kubasova T."/>
            <person name="Jahodarova E."/>
            <person name="Rychlik I."/>
        </authorList>
    </citation>
    <scope>NUCLEOTIDE SEQUENCE</scope>
    <source>
        <strain evidence="10">An582</strain>
    </source>
</reference>
<dbReference type="EMBL" id="JACJKS010000010">
    <property type="protein sequence ID" value="MBM6948682.1"/>
    <property type="molecule type" value="Genomic_DNA"/>
</dbReference>
<sequence>MKKRAVMLLLTGVLAAGMLTGCGTVKDSDVAVTVNGTDITGDVANFYARYTQAQYETYYAGYMGEDMWTGEGQDGETYQDTVKESVRTSLENMYLMEEHMDDYEIALTDEEKAAIEEAAGEFDAANGLTEKDQVSGSRDTVERVLELLTIQSKVQAAIEAQADTEVSDEEAAQKKMQYVVFAFSTTDEEGNTVDLTDEEKEELKTTAEAFAEGAAGASDFAAYATEQGQTSQDATFDAETTTLPTQLVEAADALEEGGTTGLVEGDNGYYVARLTSLLDREATDTKKQEIVSERQQQLVNDTIDGWREDAKIDVHEGVWKKIDFTTLTVTMKQEEASPYTDEVMTDDQAEEQGEDALE</sequence>
<dbReference type="PROSITE" id="PS50198">
    <property type="entry name" value="PPIC_PPIASE_2"/>
    <property type="match status" value="1"/>
</dbReference>
<feature type="region of interest" description="Disordered" evidence="7">
    <location>
        <begin position="332"/>
        <end position="358"/>
    </location>
</feature>
<protein>
    <recommendedName>
        <fullName evidence="2">peptidylprolyl isomerase</fullName>
        <ecNumber evidence="2">5.2.1.8</ecNumber>
    </recommendedName>
</protein>
<keyword evidence="5 6" id="KW-0413">Isomerase</keyword>
<evidence type="ECO:0000256" key="5">
    <source>
        <dbReference type="ARBA" id="ARBA00023235"/>
    </source>
</evidence>
<evidence type="ECO:0000256" key="3">
    <source>
        <dbReference type="ARBA" id="ARBA00022729"/>
    </source>
</evidence>
<name>A0A939BFT4_9CLOT</name>
<keyword evidence="3 8" id="KW-0732">Signal</keyword>
<dbReference type="RefSeq" id="WP_204906687.1">
    <property type="nucleotide sequence ID" value="NZ_JACJKS010000010.1"/>
</dbReference>
<evidence type="ECO:0000256" key="4">
    <source>
        <dbReference type="ARBA" id="ARBA00023110"/>
    </source>
</evidence>
<evidence type="ECO:0000256" key="7">
    <source>
        <dbReference type="SAM" id="MobiDB-lite"/>
    </source>
</evidence>